<accession>A0A2T7A8T4</accession>
<sequence length="63" mass="7179">MGSPSRIVATLSMIFPSRFRQLPLPKRNRDVGYKTSPSKTYPSYLRGRLRIERHSGMICSALP</sequence>
<name>A0A2T7A8T4_TUBBO</name>
<dbReference type="Proteomes" id="UP000244722">
    <property type="component" value="Unassembled WGS sequence"/>
</dbReference>
<dbReference type="EMBL" id="NESQ01000003">
    <property type="protein sequence ID" value="PUU84157.1"/>
    <property type="molecule type" value="Genomic_DNA"/>
</dbReference>
<gene>
    <name evidence="1" type="ORF">B9Z19DRAFT_1070715</name>
</gene>
<proteinExistence type="predicted"/>
<comment type="caution">
    <text evidence="1">The sequence shown here is derived from an EMBL/GenBank/DDBJ whole genome shotgun (WGS) entry which is preliminary data.</text>
</comment>
<keyword evidence="2" id="KW-1185">Reference proteome</keyword>
<dbReference type="AlphaFoldDB" id="A0A2T7A8T4"/>
<evidence type="ECO:0000313" key="1">
    <source>
        <dbReference type="EMBL" id="PUU84157.1"/>
    </source>
</evidence>
<protein>
    <submittedName>
        <fullName evidence="1">Uncharacterized protein</fullName>
    </submittedName>
</protein>
<reference evidence="1 2" key="1">
    <citation type="submission" date="2017-04" db="EMBL/GenBank/DDBJ databases">
        <title>Draft genome sequence of Tuber borchii Vittad., a whitish edible truffle.</title>
        <authorList>
            <consortium name="DOE Joint Genome Institute"/>
            <person name="Murat C."/>
            <person name="Kuo A."/>
            <person name="Barry K.W."/>
            <person name="Clum A."/>
            <person name="Dockter R.B."/>
            <person name="Fauchery L."/>
            <person name="Iotti M."/>
            <person name="Kohler A."/>
            <person name="Labutti K."/>
            <person name="Lindquist E.A."/>
            <person name="Lipzen A."/>
            <person name="Ohm R.A."/>
            <person name="Wang M."/>
            <person name="Grigoriev I.V."/>
            <person name="Zambonelli A."/>
            <person name="Martin F.M."/>
        </authorList>
    </citation>
    <scope>NUCLEOTIDE SEQUENCE [LARGE SCALE GENOMIC DNA]</scope>
    <source>
        <strain evidence="1 2">Tbo3840</strain>
    </source>
</reference>
<organism evidence="1 2">
    <name type="scientific">Tuber borchii</name>
    <name type="common">White truffle</name>
    <dbReference type="NCBI Taxonomy" id="42251"/>
    <lineage>
        <taxon>Eukaryota</taxon>
        <taxon>Fungi</taxon>
        <taxon>Dikarya</taxon>
        <taxon>Ascomycota</taxon>
        <taxon>Pezizomycotina</taxon>
        <taxon>Pezizomycetes</taxon>
        <taxon>Pezizales</taxon>
        <taxon>Tuberaceae</taxon>
        <taxon>Tuber</taxon>
    </lineage>
</organism>
<evidence type="ECO:0000313" key="2">
    <source>
        <dbReference type="Proteomes" id="UP000244722"/>
    </source>
</evidence>